<keyword evidence="2" id="KW-0238">DNA-binding</keyword>
<accession>A0ABS6FP60</accession>
<keyword evidence="1" id="KW-0805">Transcription regulation</keyword>
<reference evidence="7 8" key="1">
    <citation type="submission" date="2021-06" db="EMBL/GenBank/DDBJ databases">
        <authorList>
            <person name="Sun Q."/>
            <person name="Li D."/>
        </authorList>
    </citation>
    <scope>NUCLEOTIDE SEQUENCE [LARGE SCALE GENOMIC DNA]</scope>
    <source>
        <strain evidence="7 8">MSJ-6</strain>
    </source>
</reference>
<evidence type="ECO:0000256" key="1">
    <source>
        <dbReference type="ARBA" id="ARBA00023015"/>
    </source>
</evidence>
<evidence type="ECO:0000313" key="7">
    <source>
        <dbReference type="EMBL" id="MBU5671823.1"/>
    </source>
</evidence>
<feature type="domain" description="HTH araC/xylS-type" evidence="5">
    <location>
        <begin position="290"/>
        <end position="388"/>
    </location>
</feature>
<dbReference type="PANTHER" id="PTHR43280:SF28">
    <property type="entry name" value="HTH-TYPE TRANSCRIPTIONAL ACTIVATOR RHAS"/>
    <property type="match status" value="1"/>
</dbReference>
<feature type="domain" description="Response regulatory" evidence="6">
    <location>
        <begin position="2"/>
        <end position="118"/>
    </location>
</feature>
<evidence type="ECO:0000259" key="5">
    <source>
        <dbReference type="PROSITE" id="PS01124"/>
    </source>
</evidence>
<feature type="modified residue" description="4-aspartylphosphate" evidence="4">
    <location>
        <position position="53"/>
    </location>
</feature>
<gene>
    <name evidence="7" type="ORF">KQJ23_08320</name>
</gene>
<name>A0ABS6FP60_9BACL</name>
<evidence type="ECO:0000313" key="8">
    <source>
        <dbReference type="Proteomes" id="UP000743001"/>
    </source>
</evidence>
<evidence type="ECO:0000256" key="3">
    <source>
        <dbReference type="ARBA" id="ARBA00023163"/>
    </source>
</evidence>
<dbReference type="InterPro" id="IPR018060">
    <property type="entry name" value="HTH_AraC"/>
</dbReference>
<proteinExistence type="predicted"/>
<protein>
    <submittedName>
        <fullName evidence="7">Response regulator</fullName>
    </submittedName>
</protein>
<dbReference type="PANTHER" id="PTHR43280">
    <property type="entry name" value="ARAC-FAMILY TRANSCRIPTIONAL REGULATOR"/>
    <property type="match status" value="1"/>
</dbReference>
<dbReference type="PROSITE" id="PS50110">
    <property type="entry name" value="RESPONSE_REGULATORY"/>
    <property type="match status" value="1"/>
</dbReference>
<dbReference type="RefSeq" id="WP_216478547.1">
    <property type="nucleotide sequence ID" value="NZ_JAHLQJ010000006.1"/>
</dbReference>
<dbReference type="EMBL" id="JAHLQJ010000006">
    <property type="protein sequence ID" value="MBU5671823.1"/>
    <property type="molecule type" value="Genomic_DNA"/>
</dbReference>
<dbReference type="Pfam" id="PF12833">
    <property type="entry name" value="HTH_18"/>
    <property type="match status" value="1"/>
</dbReference>
<keyword evidence="4" id="KW-0597">Phosphoprotein</keyword>
<evidence type="ECO:0000259" key="6">
    <source>
        <dbReference type="PROSITE" id="PS50110"/>
    </source>
</evidence>
<dbReference type="Pfam" id="PF00072">
    <property type="entry name" value="Response_reg"/>
    <property type="match status" value="1"/>
</dbReference>
<evidence type="ECO:0000256" key="4">
    <source>
        <dbReference type="PROSITE-ProRule" id="PRU00169"/>
    </source>
</evidence>
<comment type="caution">
    <text evidence="7">The sequence shown here is derived from an EMBL/GenBank/DDBJ whole genome shotgun (WGS) entry which is preliminary data.</text>
</comment>
<organism evidence="7 8">
    <name type="scientific">Paenibacillus brevis</name>
    <dbReference type="NCBI Taxonomy" id="2841508"/>
    <lineage>
        <taxon>Bacteria</taxon>
        <taxon>Bacillati</taxon>
        <taxon>Bacillota</taxon>
        <taxon>Bacilli</taxon>
        <taxon>Bacillales</taxon>
        <taxon>Paenibacillaceae</taxon>
        <taxon>Paenibacillus</taxon>
    </lineage>
</organism>
<keyword evidence="3" id="KW-0804">Transcription</keyword>
<dbReference type="PROSITE" id="PS01124">
    <property type="entry name" value="HTH_ARAC_FAMILY_2"/>
    <property type="match status" value="1"/>
</dbReference>
<dbReference type="Proteomes" id="UP000743001">
    <property type="component" value="Unassembled WGS sequence"/>
</dbReference>
<dbReference type="SMART" id="SM00448">
    <property type="entry name" value="REC"/>
    <property type="match status" value="1"/>
</dbReference>
<dbReference type="SMART" id="SM00342">
    <property type="entry name" value="HTH_ARAC"/>
    <property type="match status" value="1"/>
</dbReference>
<evidence type="ECO:0000256" key="2">
    <source>
        <dbReference type="ARBA" id="ARBA00023125"/>
    </source>
</evidence>
<dbReference type="InterPro" id="IPR001789">
    <property type="entry name" value="Sig_transdc_resp-reg_receiver"/>
</dbReference>
<keyword evidence="8" id="KW-1185">Reference proteome</keyword>
<dbReference type="CDD" id="cd17536">
    <property type="entry name" value="REC_YesN-like"/>
    <property type="match status" value="1"/>
</dbReference>
<dbReference type="PROSITE" id="PS00041">
    <property type="entry name" value="HTH_ARAC_FAMILY_1"/>
    <property type="match status" value="1"/>
</dbReference>
<sequence length="395" mass="45347">MQILIADDERAIREGIRRTLQRKWPEWDIRIAASAEEAIAVMEDSLMDIVLTDILMPGLNGLEFMKMMKRQYPGVKWVVISAHSEFSYAQQAVRLGASDYMLKPIGKERLYELIGSLEQEIRKERESRLDGIHLKASLTYLREGIFQRLALGLDVGNLDLSTFSEEYPEFYLFLTSIKAEEQSARLEHFIVRNVISELAEGYGKGCIISYDRKSLIGLVFIQRKGGPEDFQQDVRSHLTHYLKAPFQFASSGLTRDIGEIPAVVSQLRLACAATDSEPEPLKGSGERAIEVALEYIRRHYCEELSLEKIASAVYLNPAYFSQLFKQKTGQGYKEYVISLRLEKAKGLLLNPKLRLAEIALRVGYQDVRHFTQVFRKRYQLTPTEYRHRQQVNIIS</sequence>
<dbReference type="InterPro" id="IPR018062">
    <property type="entry name" value="HTH_AraC-typ_CS"/>
</dbReference>